<proteinExistence type="predicted"/>
<evidence type="ECO:0000313" key="2">
    <source>
        <dbReference type="EMBL" id="MBP2623897.1"/>
    </source>
</evidence>
<gene>
    <name evidence="2" type="ORF">C4K46_08105</name>
</gene>
<feature type="transmembrane region" description="Helical" evidence="1">
    <location>
        <begin position="7"/>
        <end position="28"/>
    </location>
</feature>
<dbReference type="RefSeq" id="WP_209628387.1">
    <property type="nucleotide sequence ID" value="NZ_PRDG01000004.1"/>
</dbReference>
<name>A0ABS5B4Y6_9STRE</name>
<dbReference type="Proteomes" id="UP001519296">
    <property type="component" value="Unassembled WGS sequence"/>
</dbReference>
<sequence length="329" mass="38305">MKINKSFIIRISVILLLLLLTLVGFYLYQISNKVTYYIRKKDDIKKVYQPLDKEGKYVLYDPKVSSEGYGHDGDLGGRYVASIEGKFEREVGGKEVQSHTQRKGEYYHLVLYDLDKNYQESKVDLYQLFRDQAPDYVPSAYYRMVYYKNQEYAWLGGKKISGQQVTKTRKNFFYNLKTKKLEAAPEKFKAYKANVSFSPLRYPLNWTTFNKVVNKAVGEGIYTLGGTVEASDYKGSVLNTNVNLFADYPELETKLKEDWVLYPRPDRVSEEEWANQLLYWFAPKGEEVLEVYGVLRNSEKGGDPIVTDTPIRSYQDYQAWLKAHPELTK</sequence>
<evidence type="ECO:0000256" key="1">
    <source>
        <dbReference type="SAM" id="Phobius"/>
    </source>
</evidence>
<accession>A0ABS5B4Y6</accession>
<evidence type="ECO:0000313" key="3">
    <source>
        <dbReference type="Proteomes" id="UP001519296"/>
    </source>
</evidence>
<dbReference type="EMBL" id="PRDG01000004">
    <property type="protein sequence ID" value="MBP2623897.1"/>
    <property type="molecule type" value="Genomic_DNA"/>
</dbReference>
<protein>
    <recommendedName>
        <fullName evidence="4">Lipoprotein</fullName>
    </recommendedName>
</protein>
<keyword evidence="1" id="KW-0472">Membrane</keyword>
<keyword evidence="1" id="KW-0812">Transmembrane</keyword>
<reference evidence="2 3" key="1">
    <citation type="submission" date="2018-02" db="EMBL/GenBank/DDBJ databases">
        <title>Draft genome sequence of Streptococcus oricebi CCUG 70868T type strain.</title>
        <authorList>
            <person name="Mendez V."/>
            <person name="Salva-Serra F."/>
            <person name="Jaen-Luchoro D."/>
            <person name="Gonzales-Siles L."/>
            <person name="Karlsson R."/>
            <person name="Engstrom-Jakobsson H."/>
            <person name="Busquets A."/>
            <person name="Gomila M."/>
            <person name="Pineiro-Iglesias B."/>
            <person name="Bennasar-Figueras A."/>
            <person name="Seeger M."/>
            <person name="Moore E."/>
        </authorList>
    </citation>
    <scope>NUCLEOTIDE SEQUENCE [LARGE SCALE GENOMIC DNA]</scope>
    <source>
        <strain evidence="2 3">CCUG 70868</strain>
    </source>
</reference>
<organism evidence="2 3">
    <name type="scientific">Streptococcus oricebi</name>
    <dbReference type="NCBI Taxonomy" id="1547447"/>
    <lineage>
        <taxon>Bacteria</taxon>
        <taxon>Bacillati</taxon>
        <taxon>Bacillota</taxon>
        <taxon>Bacilli</taxon>
        <taxon>Lactobacillales</taxon>
        <taxon>Streptococcaceae</taxon>
        <taxon>Streptococcus</taxon>
    </lineage>
</organism>
<evidence type="ECO:0008006" key="4">
    <source>
        <dbReference type="Google" id="ProtNLM"/>
    </source>
</evidence>
<keyword evidence="1" id="KW-1133">Transmembrane helix</keyword>
<comment type="caution">
    <text evidence="2">The sequence shown here is derived from an EMBL/GenBank/DDBJ whole genome shotgun (WGS) entry which is preliminary data.</text>
</comment>
<keyword evidence="3" id="KW-1185">Reference proteome</keyword>